<sequence length="40" mass="4547">MGYIAVFLGFYKSLVGIDLQGARIEELLKLPDYQMMVPVK</sequence>
<keyword evidence="3" id="KW-1185">Reference proteome</keyword>
<evidence type="ECO:0000313" key="2">
    <source>
        <dbReference type="EMBL" id="MFD2555127.1"/>
    </source>
</evidence>
<dbReference type="EMBL" id="JBHULD010000014">
    <property type="protein sequence ID" value="MFD2555127.1"/>
    <property type="molecule type" value="Genomic_DNA"/>
</dbReference>
<dbReference type="EMBL" id="JBHULD010000014">
    <property type="protein sequence ID" value="MFD2555070.1"/>
    <property type="molecule type" value="Genomic_DNA"/>
</dbReference>
<protein>
    <submittedName>
        <fullName evidence="1">Uncharacterized protein</fullName>
    </submittedName>
</protein>
<reference evidence="3" key="2">
    <citation type="journal article" date="2019" name="Int. J. Syst. Evol. Microbiol.">
        <title>The Global Catalogue of Microorganisms (GCM) 10K type strain sequencing project: providing services to taxonomists for standard genome sequencing and annotation.</title>
        <authorList>
            <consortium name="The Broad Institute Genomics Platform"/>
            <consortium name="The Broad Institute Genome Sequencing Center for Infectious Disease"/>
            <person name="Wu L."/>
            <person name="Ma J."/>
        </authorList>
    </citation>
    <scope>NUCLEOTIDE SEQUENCE [LARGE SCALE GENOMIC DNA]</scope>
    <source>
        <strain evidence="3">KCTC 52298</strain>
    </source>
</reference>
<evidence type="ECO:0000313" key="1">
    <source>
        <dbReference type="EMBL" id="MFD2555070.1"/>
    </source>
</evidence>
<reference evidence="1" key="3">
    <citation type="submission" date="2024-09" db="EMBL/GenBank/DDBJ databases">
        <authorList>
            <person name="Sun Q."/>
            <person name="Mori K."/>
        </authorList>
    </citation>
    <scope>NUCLEOTIDE SEQUENCE</scope>
    <source>
        <strain evidence="1">KCTC 52298</strain>
    </source>
</reference>
<proteinExistence type="predicted"/>
<evidence type="ECO:0000313" key="3">
    <source>
        <dbReference type="Proteomes" id="UP001597440"/>
    </source>
</evidence>
<dbReference type="RefSeq" id="WP_262897755.1">
    <property type="nucleotide sequence ID" value="NZ_JAEQMU010000001.1"/>
</dbReference>
<name>A0ABW5L4C0_9SPHI</name>
<comment type="caution">
    <text evidence="1">The sequence shown here is derived from an EMBL/GenBank/DDBJ whole genome shotgun (WGS) entry which is preliminary data.</text>
</comment>
<reference evidence="1" key="1">
    <citation type="journal article" date="2014" name="Int. J. Syst. Evol. Microbiol.">
        <title>Complete genome of a new Firmicutes species belonging to the dominant human colonic microbiota ('Ruminococcus bicirculans') reveals two chromosomes and a selective capacity to utilize plant glucans.</title>
        <authorList>
            <consortium name="NISC Comparative Sequencing Program"/>
            <person name="Wegmann U."/>
            <person name="Louis P."/>
            <person name="Goesmann A."/>
            <person name="Henrissat B."/>
            <person name="Duncan S.H."/>
            <person name="Flint H.J."/>
        </authorList>
    </citation>
    <scope>NUCLEOTIDE SEQUENCE</scope>
    <source>
        <strain evidence="1">KCTC 52298</strain>
    </source>
</reference>
<dbReference type="Proteomes" id="UP001597440">
    <property type="component" value="Unassembled WGS sequence"/>
</dbReference>
<gene>
    <name evidence="1" type="ORF">ACFSQW_11755</name>
    <name evidence="2" type="ORF">ACFSQW_12040</name>
</gene>
<organism evidence="1 3">
    <name type="scientific">Sphingobacterium tabacisoli</name>
    <dbReference type="NCBI Taxonomy" id="2044855"/>
    <lineage>
        <taxon>Bacteria</taxon>
        <taxon>Pseudomonadati</taxon>
        <taxon>Bacteroidota</taxon>
        <taxon>Sphingobacteriia</taxon>
        <taxon>Sphingobacteriales</taxon>
        <taxon>Sphingobacteriaceae</taxon>
        <taxon>Sphingobacterium</taxon>
    </lineage>
</organism>
<accession>A0ABW5L4C0</accession>